<dbReference type="RefSeq" id="WP_163954811.1">
    <property type="nucleotide sequence ID" value="NZ_JAAFZH010000019.1"/>
</dbReference>
<protein>
    <submittedName>
        <fullName evidence="2">Uncharacterized protein</fullName>
    </submittedName>
</protein>
<keyword evidence="3" id="KW-1185">Reference proteome</keyword>
<sequence length="144" mass="16695">MKLISCILYVLLLSLSGFCQKVANYSTGRPGTKDYEEFSFWVRGNKRSDVTYTFGEKWQQITVSYVGKDVLNGEQCFKVRFPNQYELYIVPRRQELKIADKAGKYIKYYAWKYEGPVNGVGTFCQPCADNGQEAMQLLKAYYLK</sequence>
<gene>
    <name evidence="2" type="ORF">GK108_27600</name>
</gene>
<feature type="signal peptide" evidence="1">
    <location>
        <begin position="1"/>
        <end position="21"/>
    </location>
</feature>
<evidence type="ECO:0000256" key="1">
    <source>
        <dbReference type="SAM" id="SignalP"/>
    </source>
</evidence>
<feature type="chain" id="PRO_5027108260" evidence="1">
    <location>
        <begin position="22"/>
        <end position="144"/>
    </location>
</feature>
<comment type="caution">
    <text evidence="2">The sequence shown here is derived from an EMBL/GenBank/DDBJ whole genome shotgun (WGS) entry which is preliminary data.</text>
</comment>
<accession>A0A6L9LE62</accession>
<proteinExistence type="predicted"/>
<organism evidence="2 3">
    <name type="scientific">Spirosoma terrae</name>
    <dbReference type="NCBI Taxonomy" id="1968276"/>
    <lineage>
        <taxon>Bacteria</taxon>
        <taxon>Pseudomonadati</taxon>
        <taxon>Bacteroidota</taxon>
        <taxon>Cytophagia</taxon>
        <taxon>Cytophagales</taxon>
        <taxon>Cytophagaceae</taxon>
        <taxon>Spirosoma</taxon>
    </lineage>
</organism>
<dbReference type="Proteomes" id="UP000474175">
    <property type="component" value="Unassembled WGS sequence"/>
</dbReference>
<keyword evidence="1" id="KW-0732">Signal</keyword>
<dbReference type="EMBL" id="JAAFZH010000019">
    <property type="protein sequence ID" value="NDU98680.1"/>
    <property type="molecule type" value="Genomic_DNA"/>
</dbReference>
<name>A0A6L9LE62_9BACT</name>
<evidence type="ECO:0000313" key="2">
    <source>
        <dbReference type="EMBL" id="NDU98680.1"/>
    </source>
</evidence>
<dbReference type="AlphaFoldDB" id="A0A6L9LE62"/>
<evidence type="ECO:0000313" key="3">
    <source>
        <dbReference type="Proteomes" id="UP000474175"/>
    </source>
</evidence>
<reference evidence="2 3" key="1">
    <citation type="submission" date="2020-02" db="EMBL/GenBank/DDBJ databases">
        <title>Draft genome sequence of two Spirosoma agri KCTC 52727 and Spirosoma terrae KCTC 52035.</title>
        <authorList>
            <person name="Rojas J."/>
            <person name="Ambika Manirajan B."/>
            <person name="Suarez C."/>
            <person name="Ratering S."/>
            <person name="Schnell S."/>
        </authorList>
    </citation>
    <scope>NUCLEOTIDE SEQUENCE [LARGE SCALE GENOMIC DNA]</scope>
    <source>
        <strain evidence="2 3">KCTC 52035</strain>
    </source>
</reference>